<dbReference type="AlphaFoldDB" id="A0AAJ1QI57"/>
<dbReference type="PANTHER" id="PTHR43852:SF2">
    <property type="entry name" value="PROTEIN ADENYLYLTRANSFERASE MNTA"/>
    <property type="match status" value="1"/>
</dbReference>
<organism evidence="2 3">
    <name type="scientific">Peribacillus frigoritolerans</name>
    <dbReference type="NCBI Taxonomy" id="450367"/>
    <lineage>
        <taxon>Bacteria</taxon>
        <taxon>Bacillati</taxon>
        <taxon>Bacillota</taxon>
        <taxon>Bacilli</taxon>
        <taxon>Bacillales</taxon>
        <taxon>Bacillaceae</taxon>
        <taxon>Peribacillus</taxon>
    </lineage>
</organism>
<comment type="caution">
    <text evidence="2">The sequence shown here is derived from an EMBL/GenBank/DDBJ whole genome shotgun (WGS) entry which is preliminary data.</text>
</comment>
<gene>
    <name evidence="2" type="ORF">QUF85_00850</name>
</gene>
<dbReference type="EMBL" id="JAUCFI010000001">
    <property type="protein sequence ID" value="MDM5281928.1"/>
    <property type="molecule type" value="Genomic_DNA"/>
</dbReference>
<dbReference type="NCBIfam" id="NF047752">
    <property type="entry name" value="MntA_antitoxin"/>
    <property type="match status" value="1"/>
</dbReference>
<evidence type="ECO:0000313" key="3">
    <source>
        <dbReference type="Proteomes" id="UP001238973"/>
    </source>
</evidence>
<dbReference type="SUPFAM" id="SSF81301">
    <property type="entry name" value="Nucleotidyltransferase"/>
    <property type="match status" value="1"/>
</dbReference>
<dbReference type="CDD" id="cd05403">
    <property type="entry name" value="NT_KNTase_like"/>
    <property type="match status" value="1"/>
</dbReference>
<feature type="domain" description="Polymerase beta nucleotidyltransferase" evidence="1">
    <location>
        <begin position="7"/>
        <end position="98"/>
    </location>
</feature>
<protein>
    <submittedName>
        <fullName evidence="2">Nucleotidyltransferase domain-containing protein</fullName>
    </submittedName>
</protein>
<dbReference type="PANTHER" id="PTHR43852">
    <property type="entry name" value="NUCLEOTIDYLTRANSFERASE"/>
    <property type="match status" value="1"/>
</dbReference>
<dbReference type="InterPro" id="IPR041633">
    <property type="entry name" value="Polbeta"/>
</dbReference>
<dbReference type="Gene3D" id="3.30.460.10">
    <property type="entry name" value="Beta Polymerase, domain 2"/>
    <property type="match status" value="1"/>
</dbReference>
<proteinExistence type="predicted"/>
<dbReference type="Proteomes" id="UP001238973">
    <property type="component" value="Unassembled WGS sequence"/>
</dbReference>
<dbReference type="Pfam" id="PF18765">
    <property type="entry name" value="Polbeta"/>
    <property type="match status" value="1"/>
</dbReference>
<evidence type="ECO:0000313" key="2">
    <source>
        <dbReference type="EMBL" id="MDM5281928.1"/>
    </source>
</evidence>
<dbReference type="RefSeq" id="WP_289348209.1">
    <property type="nucleotide sequence ID" value="NZ_JAUCFI010000001.1"/>
</dbReference>
<evidence type="ECO:0000259" key="1">
    <source>
        <dbReference type="Pfam" id="PF18765"/>
    </source>
</evidence>
<sequence length="135" mass="15493">MKTEMFQSIQEFLIDKIDPSFIIVFGSYSKNTTHRDSDIDVAFYSQDSSHLTYEIFLLAQELADILKIDVDLVNLRTASTVFQAQIYTTGTVIYSKDDILLKNLQMTALSMYAKLNEERENILKKIGESGTIYEE</sequence>
<name>A0AAJ1QI57_9BACI</name>
<reference evidence="2" key="1">
    <citation type="submission" date="2023-06" db="EMBL/GenBank/DDBJ databases">
        <title>Comparative genomics of Bacillaceae isolates and their secondary metabolite potential.</title>
        <authorList>
            <person name="Song L."/>
            <person name="Nielsen L.J."/>
            <person name="Mohite O."/>
            <person name="Xu X."/>
            <person name="Weber T."/>
            <person name="Kovacs A.T."/>
        </authorList>
    </citation>
    <scope>NUCLEOTIDE SEQUENCE</scope>
    <source>
        <strain evidence="2">G1S1</strain>
    </source>
</reference>
<dbReference type="InterPro" id="IPR052930">
    <property type="entry name" value="TA_antitoxin_MntA"/>
</dbReference>
<accession>A0AAJ1QI57</accession>
<dbReference type="InterPro" id="IPR043519">
    <property type="entry name" value="NT_sf"/>
</dbReference>